<keyword evidence="3" id="KW-1185">Reference proteome</keyword>
<sequence>MNIVMFGKTVQSLINKPCSILTIQEGYTDLTVIPSVLNQLKGISKIFVIQFRPRRAFIDAVIVKTFDDDVQPLSLPAPTTMPSEEIPPSVISFDPETPQVGGKKTGKKQLTFTEPIFEEEKSSPQHQPPPSQVQLQSPSDPSKKRKETRSDEKLKKIKYE</sequence>
<reference evidence="2" key="1">
    <citation type="submission" date="2023-07" db="EMBL/GenBank/DDBJ databases">
        <title>draft genome sequence of fig (Ficus carica).</title>
        <authorList>
            <person name="Takahashi T."/>
            <person name="Nishimura K."/>
        </authorList>
    </citation>
    <scope>NUCLEOTIDE SEQUENCE</scope>
</reference>
<comment type="caution">
    <text evidence="2">The sequence shown here is derived from an EMBL/GenBank/DDBJ whole genome shotgun (WGS) entry which is preliminary data.</text>
</comment>
<protein>
    <submittedName>
        <fullName evidence="2">Uncharacterized protein</fullName>
    </submittedName>
</protein>
<dbReference type="EMBL" id="BTGU01000099">
    <property type="protein sequence ID" value="GMN60489.1"/>
    <property type="molecule type" value="Genomic_DNA"/>
</dbReference>
<dbReference type="AlphaFoldDB" id="A0AA88DS93"/>
<gene>
    <name evidence="2" type="ORF">TIFTF001_029572</name>
</gene>
<accession>A0AA88DS93</accession>
<proteinExistence type="predicted"/>
<dbReference type="Proteomes" id="UP001187192">
    <property type="component" value="Unassembled WGS sequence"/>
</dbReference>
<feature type="region of interest" description="Disordered" evidence="1">
    <location>
        <begin position="72"/>
        <end position="160"/>
    </location>
</feature>
<organism evidence="2 3">
    <name type="scientific">Ficus carica</name>
    <name type="common">Common fig</name>
    <dbReference type="NCBI Taxonomy" id="3494"/>
    <lineage>
        <taxon>Eukaryota</taxon>
        <taxon>Viridiplantae</taxon>
        <taxon>Streptophyta</taxon>
        <taxon>Embryophyta</taxon>
        <taxon>Tracheophyta</taxon>
        <taxon>Spermatophyta</taxon>
        <taxon>Magnoliopsida</taxon>
        <taxon>eudicotyledons</taxon>
        <taxon>Gunneridae</taxon>
        <taxon>Pentapetalae</taxon>
        <taxon>rosids</taxon>
        <taxon>fabids</taxon>
        <taxon>Rosales</taxon>
        <taxon>Moraceae</taxon>
        <taxon>Ficeae</taxon>
        <taxon>Ficus</taxon>
    </lineage>
</organism>
<feature type="compositionally biased region" description="Basic and acidic residues" evidence="1">
    <location>
        <begin position="148"/>
        <end position="160"/>
    </location>
</feature>
<evidence type="ECO:0000313" key="3">
    <source>
        <dbReference type="Proteomes" id="UP001187192"/>
    </source>
</evidence>
<name>A0AA88DS93_FICCA</name>
<evidence type="ECO:0000313" key="2">
    <source>
        <dbReference type="EMBL" id="GMN60489.1"/>
    </source>
</evidence>
<evidence type="ECO:0000256" key="1">
    <source>
        <dbReference type="SAM" id="MobiDB-lite"/>
    </source>
</evidence>